<keyword evidence="3" id="KW-1185">Reference proteome</keyword>
<name>A0A6A5XYG8_9PLEO</name>
<gene>
    <name evidence="2" type="ORF">BU24DRAFT_157744</name>
</gene>
<sequence>MRWSSTARSFLSCRLTASKGPPFPTSEPPLSCTRTHLLFNLFSILHSHPILNHFGSYFEPPIAPSLIVRIQTWHHLPSPVTPQATMTASSSTLTPFRPTASVPSISRSSRPMATTRSPLCTPRRGGLF</sequence>
<feature type="compositionally biased region" description="Polar residues" evidence="1">
    <location>
        <begin position="84"/>
        <end position="94"/>
    </location>
</feature>
<protein>
    <submittedName>
        <fullName evidence="2">Uncharacterized protein</fullName>
    </submittedName>
</protein>
<dbReference type="RefSeq" id="XP_033386090.1">
    <property type="nucleotide sequence ID" value="XM_033521342.1"/>
</dbReference>
<evidence type="ECO:0000256" key="1">
    <source>
        <dbReference type="SAM" id="MobiDB-lite"/>
    </source>
</evidence>
<feature type="compositionally biased region" description="Polar residues" evidence="1">
    <location>
        <begin position="101"/>
        <end position="118"/>
    </location>
</feature>
<evidence type="ECO:0000313" key="2">
    <source>
        <dbReference type="EMBL" id="KAF2017751.1"/>
    </source>
</evidence>
<proteinExistence type="predicted"/>
<dbReference type="GeneID" id="54278739"/>
<dbReference type="AlphaFoldDB" id="A0A6A5XYG8"/>
<dbReference type="EMBL" id="ML978068">
    <property type="protein sequence ID" value="KAF2017751.1"/>
    <property type="molecule type" value="Genomic_DNA"/>
</dbReference>
<accession>A0A6A5XYG8</accession>
<evidence type="ECO:0000313" key="3">
    <source>
        <dbReference type="Proteomes" id="UP000799778"/>
    </source>
</evidence>
<reference evidence="2" key="1">
    <citation type="journal article" date="2020" name="Stud. Mycol.">
        <title>101 Dothideomycetes genomes: a test case for predicting lifestyles and emergence of pathogens.</title>
        <authorList>
            <person name="Haridas S."/>
            <person name="Albert R."/>
            <person name="Binder M."/>
            <person name="Bloem J."/>
            <person name="Labutti K."/>
            <person name="Salamov A."/>
            <person name="Andreopoulos B."/>
            <person name="Baker S."/>
            <person name="Barry K."/>
            <person name="Bills G."/>
            <person name="Bluhm B."/>
            <person name="Cannon C."/>
            <person name="Castanera R."/>
            <person name="Culley D."/>
            <person name="Daum C."/>
            <person name="Ezra D."/>
            <person name="Gonzalez J."/>
            <person name="Henrissat B."/>
            <person name="Kuo A."/>
            <person name="Liang C."/>
            <person name="Lipzen A."/>
            <person name="Lutzoni F."/>
            <person name="Magnuson J."/>
            <person name="Mondo S."/>
            <person name="Nolan M."/>
            <person name="Ohm R."/>
            <person name="Pangilinan J."/>
            <person name="Park H.-J."/>
            <person name="Ramirez L."/>
            <person name="Alfaro M."/>
            <person name="Sun H."/>
            <person name="Tritt A."/>
            <person name="Yoshinaga Y."/>
            <person name="Zwiers L.-H."/>
            <person name="Turgeon B."/>
            <person name="Goodwin S."/>
            <person name="Spatafora J."/>
            <person name="Crous P."/>
            <person name="Grigoriev I."/>
        </authorList>
    </citation>
    <scope>NUCLEOTIDE SEQUENCE</scope>
    <source>
        <strain evidence="2">CBS 175.79</strain>
    </source>
</reference>
<organism evidence="2 3">
    <name type="scientific">Aaosphaeria arxii CBS 175.79</name>
    <dbReference type="NCBI Taxonomy" id="1450172"/>
    <lineage>
        <taxon>Eukaryota</taxon>
        <taxon>Fungi</taxon>
        <taxon>Dikarya</taxon>
        <taxon>Ascomycota</taxon>
        <taxon>Pezizomycotina</taxon>
        <taxon>Dothideomycetes</taxon>
        <taxon>Pleosporomycetidae</taxon>
        <taxon>Pleosporales</taxon>
        <taxon>Pleosporales incertae sedis</taxon>
        <taxon>Aaosphaeria</taxon>
    </lineage>
</organism>
<dbReference type="Proteomes" id="UP000799778">
    <property type="component" value="Unassembled WGS sequence"/>
</dbReference>
<feature type="region of interest" description="Disordered" evidence="1">
    <location>
        <begin position="84"/>
        <end position="128"/>
    </location>
</feature>